<evidence type="ECO:0000313" key="3">
    <source>
        <dbReference type="EMBL" id="BAM40495.1"/>
    </source>
</evidence>
<name>J4D811_THEOR</name>
<dbReference type="KEGG" id="tot:TOT_020000750"/>
<dbReference type="OrthoDB" id="427886at2759"/>
<accession>J4D811</accession>
<feature type="region of interest" description="Disordered" evidence="1">
    <location>
        <begin position="167"/>
        <end position="201"/>
    </location>
</feature>
<dbReference type="RefSeq" id="XP_009690796.1">
    <property type="nucleotide sequence ID" value="XM_009692501.1"/>
</dbReference>
<feature type="compositionally biased region" description="Low complexity" evidence="1">
    <location>
        <begin position="175"/>
        <end position="185"/>
    </location>
</feature>
<dbReference type="AlphaFoldDB" id="J4D811"/>
<evidence type="ECO:0000259" key="2">
    <source>
        <dbReference type="Pfam" id="PF08698"/>
    </source>
</evidence>
<feature type="compositionally biased region" description="Basic residues" evidence="1">
    <location>
        <begin position="186"/>
        <end position="195"/>
    </location>
</feature>
<sequence>MDSNTASLTPEQLELVKFGSLGSKKLRRLYFNSVESNSGEASTLNPKVTAAGATGDRPENAANTNIDVKLNLDLNNYLKRDFNSVSKTDSRSTEYKRSDKKNDTEKEWAAIREAEPTHTALREWKSIQLRGFVDPKRFYKNTKSKLEEMPRQFQIGKIVSQSKSINFGNIEDGSKSTPSGSTSQSKGRRRTRKKPSLITSMLKDDKGWVNKRYNEIQSEKTKGSKGWYQRQLKKRKRG</sequence>
<dbReference type="Proteomes" id="UP000003786">
    <property type="component" value="Chromosome 2"/>
</dbReference>
<dbReference type="GeneID" id="20714873"/>
<dbReference type="STRING" id="869250.J4D811"/>
<dbReference type="InterPro" id="IPR014810">
    <property type="entry name" value="Fcf2_C"/>
</dbReference>
<dbReference type="EMBL" id="AP011947">
    <property type="protein sequence ID" value="BAM40495.1"/>
    <property type="molecule type" value="Genomic_DNA"/>
</dbReference>
<feature type="compositionally biased region" description="Polar residues" evidence="1">
    <location>
        <begin position="37"/>
        <end position="46"/>
    </location>
</feature>
<dbReference type="eggNOG" id="ENOG502SGG4">
    <property type="taxonomic scope" value="Eukaryota"/>
</dbReference>
<dbReference type="Pfam" id="PF08698">
    <property type="entry name" value="Fcf2"/>
    <property type="match status" value="1"/>
</dbReference>
<proteinExistence type="predicted"/>
<dbReference type="OMA" id="QHEREWR"/>
<protein>
    <recommendedName>
        <fullName evidence="2">Fcf2 pre-rRNA processing C-terminal domain-containing protein</fullName>
    </recommendedName>
</protein>
<feature type="region of interest" description="Disordered" evidence="1">
    <location>
        <begin position="216"/>
        <end position="238"/>
    </location>
</feature>
<organism evidence="3 4">
    <name type="scientific">Theileria orientalis strain Shintoku</name>
    <dbReference type="NCBI Taxonomy" id="869250"/>
    <lineage>
        <taxon>Eukaryota</taxon>
        <taxon>Sar</taxon>
        <taxon>Alveolata</taxon>
        <taxon>Apicomplexa</taxon>
        <taxon>Aconoidasida</taxon>
        <taxon>Piroplasmida</taxon>
        <taxon>Theileriidae</taxon>
        <taxon>Theileria</taxon>
    </lineage>
</organism>
<feature type="domain" description="Fcf2 pre-rRNA processing C-terminal" evidence="2">
    <location>
        <begin position="100"/>
        <end position="206"/>
    </location>
</feature>
<reference evidence="3 4" key="1">
    <citation type="journal article" date="2012" name="MBio">
        <title>Comparative genome analysis of three eukaryotic parasites with differing abilities to transform leukocytes reveals key mediators of Theileria-induced leukocyte transformation.</title>
        <authorList>
            <person name="Hayashida K."/>
            <person name="Hara Y."/>
            <person name="Abe T."/>
            <person name="Yamasaki C."/>
            <person name="Toyoda A."/>
            <person name="Kosuge T."/>
            <person name="Suzuki Y."/>
            <person name="Sato Y."/>
            <person name="Kawashima S."/>
            <person name="Katayama T."/>
            <person name="Wakaguri H."/>
            <person name="Inoue N."/>
            <person name="Homma K."/>
            <person name="Tada-Umezaki M."/>
            <person name="Yagi Y."/>
            <person name="Fujii Y."/>
            <person name="Habara T."/>
            <person name="Kanehisa M."/>
            <person name="Watanabe H."/>
            <person name="Ito K."/>
            <person name="Gojobori T."/>
            <person name="Sugawara H."/>
            <person name="Imanishi T."/>
            <person name="Weir W."/>
            <person name="Gardner M."/>
            <person name="Pain A."/>
            <person name="Shiels B."/>
            <person name="Hattori M."/>
            <person name="Nene V."/>
            <person name="Sugimoto C."/>
        </authorList>
    </citation>
    <scope>NUCLEOTIDE SEQUENCE [LARGE SCALE GENOMIC DNA]</scope>
    <source>
        <strain evidence="3 4">Shintoku</strain>
    </source>
</reference>
<keyword evidence="4" id="KW-1185">Reference proteome</keyword>
<feature type="region of interest" description="Disordered" evidence="1">
    <location>
        <begin position="37"/>
        <end position="62"/>
    </location>
</feature>
<gene>
    <name evidence="3" type="ORF">TOT_020000750</name>
</gene>
<evidence type="ECO:0000313" key="4">
    <source>
        <dbReference type="Proteomes" id="UP000003786"/>
    </source>
</evidence>
<dbReference type="VEuPathDB" id="PiroplasmaDB:TOT_020000750"/>
<evidence type="ECO:0000256" key="1">
    <source>
        <dbReference type="SAM" id="MobiDB-lite"/>
    </source>
</evidence>